<dbReference type="RefSeq" id="WP_344267085.1">
    <property type="nucleotide sequence ID" value="NZ_BAAAMR010000023.1"/>
</dbReference>
<feature type="region of interest" description="Disordered" evidence="3">
    <location>
        <begin position="165"/>
        <end position="210"/>
    </location>
</feature>
<comment type="caution">
    <text evidence="6">The sequence shown here is derived from an EMBL/GenBank/DDBJ whole genome shotgun (WGS) entry which is preliminary data.</text>
</comment>
<reference evidence="7" key="1">
    <citation type="journal article" date="2019" name="Int. J. Syst. Evol. Microbiol.">
        <title>The Global Catalogue of Microorganisms (GCM) 10K type strain sequencing project: providing services to taxonomists for standard genome sequencing and annotation.</title>
        <authorList>
            <consortium name="The Broad Institute Genomics Platform"/>
            <consortium name="The Broad Institute Genome Sequencing Center for Infectious Disease"/>
            <person name="Wu L."/>
            <person name="Ma J."/>
        </authorList>
    </citation>
    <scope>NUCLEOTIDE SEQUENCE [LARGE SCALE GENOMIC DNA]</scope>
    <source>
        <strain evidence="7">JCM 13850</strain>
    </source>
</reference>
<sequence length="398" mass="38764">MKWPFQRRTTLINGTLGVLLVAGAGTAYLTLGDGGDGAAAATRVTQVQRGTVSASVSASGSVESARSRDLSFGTSGTVAKIYVKAGQKVPAGSVLARLDQTEALENIDEAKANLAAAEDGDTTSAKGYASYLQVKNAYSSALRAYQGTVLKAPFAGTVTAVNGTVGGSSSGSGSSSTSSSGSGASSGSSGSGASAGAGSSSSSSGSSSSSSGSGFIELIDTKHLQIEGDFTEADTTKLKTGQSASVSFDALTGKTATGKITAIGLSPTTTDNVVKFPVTISLTTVPSGVRLGQTATVEITTASADDVLYVPTAAVRTAGGQSTVTVVRNGKQVPVTVEVGVKGDQGTEITSGLNEGEQVVVTSSTTGSTGTTQRGGLPGGGAGGGFGGGAPGGGGGRR</sequence>
<dbReference type="SUPFAM" id="SSF111369">
    <property type="entry name" value="HlyD-like secretion proteins"/>
    <property type="match status" value="1"/>
</dbReference>
<feature type="domain" description="CzcB-like C-terminal circularly permuted SH3-like" evidence="4">
    <location>
        <begin position="309"/>
        <end position="364"/>
    </location>
</feature>
<feature type="compositionally biased region" description="Low complexity" evidence="3">
    <location>
        <begin position="196"/>
        <end position="210"/>
    </location>
</feature>
<feature type="compositionally biased region" description="Gly residues" evidence="3">
    <location>
        <begin position="376"/>
        <end position="398"/>
    </location>
</feature>
<gene>
    <name evidence="6" type="ORF">GCM10009727_31360</name>
</gene>
<feature type="compositionally biased region" description="Low complexity" evidence="3">
    <location>
        <begin position="171"/>
        <end position="188"/>
    </location>
</feature>
<dbReference type="InterPro" id="IPR050465">
    <property type="entry name" value="UPF0194_transport"/>
</dbReference>
<feature type="region of interest" description="Disordered" evidence="3">
    <location>
        <begin position="363"/>
        <end position="398"/>
    </location>
</feature>
<dbReference type="EMBL" id="BAAAMR010000023">
    <property type="protein sequence ID" value="GAA2136518.1"/>
    <property type="molecule type" value="Genomic_DNA"/>
</dbReference>
<protein>
    <submittedName>
        <fullName evidence="6">HlyD family efflux transporter periplasmic adaptor subunit</fullName>
    </submittedName>
</protein>
<dbReference type="Pfam" id="PF25990">
    <property type="entry name" value="Beta-barrel_YknX"/>
    <property type="match status" value="1"/>
</dbReference>
<organism evidence="6 7">
    <name type="scientific">Actinomadura napierensis</name>
    <dbReference type="NCBI Taxonomy" id="267854"/>
    <lineage>
        <taxon>Bacteria</taxon>
        <taxon>Bacillati</taxon>
        <taxon>Actinomycetota</taxon>
        <taxon>Actinomycetes</taxon>
        <taxon>Streptosporangiales</taxon>
        <taxon>Thermomonosporaceae</taxon>
        <taxon>Actinomadura</taxon>
    </lineage>
</organism>
<keyword evidence="2" id="KW-0175">Coiled coil</keyword>
<dbReference type="Gene3D" id="2.40.30.170">
    <property type="match status" value="1"/>
</dbReference>
<dbReference type="PANTHER" id="PTHR32347">
    <property type="entry name" value="EFFLUX SYSTEM COMPONENT YKNX-RELATED"/>
    <property type="match status" value="1"/>
</dbReference>
<dbReference type="Proteomes" id="UP001501020">
    <property type="component" value="Unassembled WGS sequence"/>
</dbReference>
<dbReference type="InterPro" id="IPR058636">
    <property type="entry name" value="Beta-barrel_YknX"/>
</dbReference>
<evidence type="ECO:0000256" key="2">
    <source>
        <dbReference type="ARBA" id="ARBA00023054"/>
    </source>
</evidence>
<dbReference type="Gene3D" id="2.40.50.100">
    <property type="match status" value="1"/>
</dbReference>
<name>A0ABP5KW48_9ACTN</name>
<evidence type="ECO:0000256" key="1">
    <source>
        <dbReference type="ARBA" id="ARBA00004196"/>
    </source>
</evidence>
<evidence type="ECO:0000259" key="5">
    <source>
        <dbReference type="Pfam" id="PF25990"/>
    </source>
</evidence>
<evidence type="ECO:0000259" key="4">
    <source>
        <dbReference type="Pfam" id="PF25975"/>
    </source>
</evidence>
<dbReference type="Gene3D" id="2.40.420.20">
    <property type="match status" value="1"/>
</dbReference>
<proteinExistence type="predicted"/>
<evidence type="ECO:0000313" key="7">
    <source>
        <dbReference type="Proteomes" id="UP001501020"/>
    </source>
</evidence>
<dbReference type="Pfam" id="PF25975">
    <property type="entry name" value="CzcB_C"/>
    <property type="match status" value="1"/>
</dbReference>
<feature type="compositionally biased region" description="Low complexity" evidence="3">
    <location>
        <begin position="363"/>
        <end position="372"/>
    </location>
</feature>
<feature type="domain" description="YknX-like beta-barrel" evidence="5">
    <location>
        <begin position="224"/>
        <end position="299"/>
    </location>
</feature>
<comment type="subcellular location">
    <subcellularLocation>
        <location evidence="1">Cell envelope</location>
    </subcellularLocation>
</comment>
<evidence type="ECO:0000256" key="3">
    <source>
        <dbReference type="SAM" id="MobiDB-lite"/>
    </source>
</evidence>
<evidence type="ECO:0000313" key="6">
    <source>
        <dbReference type="EMBL" id="GAA2136518.1"/>
    </source>
</evidence>
<accession>A0ABP5KW48</accession>
<dbReference type="InterPro" id="IPR058649">
    <property type="entry name" value="CzcB_C"/>
</dbReference>
<keyword evidence="7" id="KW-1185">Reference proteome</keyword>